<dbReference type="GO" id="GO:0006281">
    <property type="term" value="P:DNA repair"/>
    <property type="evidence" value="ECO:0007669"/>
    <property type="project" value="InterPro"/>
</dbReference>
<dbReference type="PROSITE" id="PS50878">
    <property type="entry name" value="RT_POL"/>
    <property type="match status" value="1"/>
</dbReference>
<dbReference type="InterPro" id="IPR052343">
    <property type="entry name" value="Retrotransposon-Effector_Assoc"/>
</dbReference>
<name>A0A438I8C7_VITVI</name>
<dbReference type="PANTHER" id="PTHR46890">
    <property type="entry name" value="NON-LTR RETROLELEMENT REVERSE TRANSCRIPTASE-LIKE PROTEIN-RELATED"/>
    <property type="match status" value="1"/>
</dbReference>
<dbReference type="SUPFAM" id="SSF56672">
    <property type="entry name" value="DNA/RNA polymerases"/>
    <property type="match status" value="1"/>
</dbReference>
<dbReference type="EMBL" id="QGNW01000132">
    <property type="protein sequence ID" value="RVW92960.1"/>
    <property type="molecule type" value="Genomic_DNA"/>
</dbReference>
<dbReference type="InterPro" id="IPR020847">
    <property type="entry name" value="AP_endonuclease_F1_BS"/>
</dbReference>
<reference evidence="3 4" key="1">
    <citation type="journal article" date="2018" name="PLoS Genet.">
        <title>Population sequencing reveals clonal diversity and ancestral inbreeding in the grapevine cultivar Chardonnay.</title>
        <authorList>
            <person name="Roach M.J."/>
            <person name="Johnson D.L."/>
            <person name="Bohlmann J."/>
            <person name="van Vuuren H.J."/>
            <person name="Jones S.J."/>
            <person name="Pretorius I.S."/>
            <person name="Schmidt S.A."/>
            <person name="Borneman A.R."/>
        </authorList>
    </citation>
    <scope>NUCLEOTIDE SEQUENCE [LARGE SCALE GENOMIC DNA]</scope>
    <source>
        <strain evidence="4">cv. Chardonnay</strain>
        <tissue evidence="3">Leaf</tissue>
    </source>
</reference>
<sequence length="1741" mass="195366">MEEENAVELLQRYRRDRRVLLDYILSGSLIKKVLMPPGAVSLDDVDLDQVQWLNSQKLSENTMIALSSQICSANEFFLVTNPESSGSPPKRAPPPIPASAPSSIPILTPSPAPVLASSPISDLETSPIPPLAASPIMSSVSKSVSLNSTRDRELSIDDIDIDDLEEDDDVDEVDSLRMSRRKPNDAADLVLGLPSFATGITEDDLRETAYEVLLASAGASGGLIVPSKEKKKDRKSKLMRKLGRSKSEHVKVQSQRAPGLVGLLEAMRVQMELAKSCPLGQASNPSPFTAERLFCYALSDWFKKMRNTAKKGCLEISFLKWRERLSRLWRGGVGLVVGAFEESCGVGGVQGFHSKDEGKIRTHLMEICFNNRGRFMKITEIVARRKPLVLVVPEAERASKEMFKESQVSKGMYRGGRSYVDVVAEEGPRNGASMPVGEWARAILKGELIGFKIKEFNSERRGYCYEEMLRYILQKWGKVMKVARESLKLVDLSKVKLWVGMLPNFVLLALLEVEDGAWSFTVAVTVTGEDEGDDFLKPESTRSKDEVLSAGGCVLQKPKIAEGLRATARDNECHSWRPRHRSHSHSSDSKSASKVEKGKGRSILGPTAGSAIGPTPDASFKALSVRAQFGAKCFGPLAGPVHEREAGSSNGGTAVPSSSKLLRSGSSTKEVMPTDHSQKPAKLKGSSVSIRRKARSWLSSLKVSSSVPKLNLEGGGSSEANRAILRGRSLSNKGVLASVPETSKDFTGETEGDEGISRCNLVNKVRHPFLALSEQGLPWVGAFDPKFLLESSVSSVSPSCCQPLFSIPLESSFAFQRGPSLISPIVDLNRRGCVSCSEGVAFPLETSNRNFKDCPFLREPLSNPEEHCVSGKASSPKLEPPTLPLEGFQVEGLTPRKMVKVQSVLESLRIRIVRDNGKGAEVESKNTLSADKILSWNTRGLGSKMKRRTVRRFLSTQSPDVVMLQETKRVNWDRRGIVILWDSNKFKCAEKMLGSFFITVKLNSGEEGSFWLTLVYDLNKPLGRKDFWLEHQDLYGLSFPRWCVGGDFDVIRRIFEKMGDSRLTFNMRCFDEFIRESGLLDPPLRNAAFTWSNMQVVPICKRLDRFLFSSEWDSFFSQSFQEALPRWAFDHSPICLETNPIKWGPTPFRFENMWLLHPEFKEKFRVWWQEYTVEGWEGHKFMRKLKMTTGRRSGKFIKSLISERGETLSNIEVISEEIVNFFGKLYSKSEEEVRMTIFQLNKEKAPAPDGFTIAVYQECWDVIKEDLMRVFLEFHTKGVINQSTNATFIAMVPKKSQTFKISDYRPISLVTSLYKIIAKVLSGRLGQVLHETISGSQGAFVEGRQILDVVLIANEVVDEKRRSGEEGVVFKIDFEKAYDHVDWGFLDHGWVKASRGLRQGDPLSPFLFTLVADVLSRLMIRVEETGITEGFFVGRNRTRVSLLQFADDTIFFSKASMEHLQNLKIIILVFGQVSGLKINLEKNTISGLPLGGNPKTIGFWDPVVERISRRLDGKKDHLIRWEVVSRSKELGGLGFGKTSMRNNALLGKWLWSSLEKGVVFGIRLLRVYMGHILMDGTPTWWLDGHTDVHGRLLLKFSRFKSVVFVFVRIVFSEIFFRGLVKNVKSYLVPSDQVLVEFKSPFKGLVWFPPRSVEDMMVITFKGLGNSLRGKTLWQIACLTLIWLVWQERNNRIFEDKGRTEEMLWDLIRFYSSLWASCTEAFRGVPLSVLQLNWIVVCASKV</sequence>
<dbReference type="Pfam" id="PF00078">
    <property type="entry name" value="RVT_1"/>
    <property type="match status" value="1"/>
</dbReference>
<dbReference type="GO" id="GO:0004519">
    <property type="term" value="F:endonuclease activity"/>
    <property type="evidence" value="ECO:0007669"/>
    <property type="project" value="InterPro"/>
</dbReference>
<organism evidence="3 4">
    <name type="scientific">Vitis vinifera</name>
    <name type="common">Grape</name>
    <dbReference type="NCBI Taxonomy" id="29760"/>
    <lineage>
        <taxon>Eukaryota</taxon>
        <taxon>Viridiplantae</taxon>
        <taxon>Streptophyta</taxon>
        <taxon>Embryophyta</taxon>
        <taxon>Tracheophyta</taxon>
        <taxon>Spermatophyta</taxon>
        <taxon>Magnoliopsida</taxon>
        <taxon>eudicotyledons</taxon>
        <taxon>Gunneridae</taxon>
        <taxon>Pentapetalae</taxon>
        <taxon>rosids</taxon>
        <taxon>Vitales</taxon>
        <taxon>Vitaceae</taxon>
        <taxon>Viteae</taxon>
        <taxon>Vitis</taxon>
    </lineage>
</organism>
<gene>
    <name evidence="3" type="primary">YTX2_558</name>
    <name evidence="3" type="ORF">CK203_032783</name>
</gene>
<evidence type="ECO:0000313" key="4">
    <source>
        <dbReference type="Proteomes" id="UP000288805"/>
    </source>
</evidence>
<comment type="caution">
    <text evidence="3">The sequence shown here is derived from an EMBL/GenBank/DDBJ whole genome shotgun (WGS) entry which is preliminary data.</text>
</comment>
<dbReference type="PANTHER" id="PTHR46890:SF50">
    <property type="entry name" value="RNA-DIRECTED DNA POLYMERASE, EUKARYOTA, REVERSE TRANSCRIPTASE ZINC-BINDING DOMAIN PROTEIN-RELATED"/>
    <property type="match status" value="1"/>
</dbReference>
<dbReference type="GO" id="GO:0003677">
    <property type="term" value="F:DNA binding"/>
    <property type="evidence" value="ECO:0007669"/>
    <property type="project" value="InterPro"/>
</dbReference>
<feature type="region of interest" description="Disordered" evidence="1">
    <location>
        <begin position="643"/>
        <end position="686"/>
    </location>
</feature>
<evidence type="ECO:0000313" key="3">
    <source>
        <dbReference type="EMBL" id="RVW92960.1"/>
    </source>
</evidence>
<accession>A0A438I8C7</accession>
<feature type="region of interest" description="Disordered" evidence="1">
    <location>
        <begin position="571"/>
        <end position="613"/>
    </location>
</feature>
<dbReference type="InterPro" id="IPR000477">
    <property type="entry name" value="RT_dom"/>
</dbReference>
<feature type="compositionally biased region" description="Basic and acidic residues" evidence="1">
    <location>
        <begin position="585"/>
        <end position="599"/>
    </location>
</feature>
<dbReference type="SUPFAM" id="SSF56219">
    <property type="entry name" value="DNase I-like"/>
    <property type="match status" value="1"/>
</dbReference>
<proteinExistence type="predicted"/>
<protein>
    <submittedName>
        <fullName evidence="3">Transposon TX1 uncharacterized 149 kDa protein</fullName>
    </submittedName>
</protein>
<dbReference type="PROSITE" id="PS00726">
    <property type="entry name" value="AP_NUCLEASE_F1_1"/>
    <property type="match status" value="1"/>
</dbReference>
<dbReference type="CDD" id="cd01650">
    <property type="entry name" value="RT_nLTR_like"/>
    <property type="match status" value="1"/>
</dbReference>
<feature type="compositionally biased region" description="Polar residues" evidence="1">
    <location>
        <begin position="647"/>
        <end position="656"/>
    </location>
</feature>
<feature type="compositionally biased region" description="Low complexity" evidence="1">
    <location>
        <begin position="657"/>
        <end position="667"/>
    </location>
</feature>
<dbReference type="InterPro" id="IPR043502">
    <property type="entry name" value="DNA/RNA_pol_sf"/>
</dbReference>
<evidence type="ECO:0000259" key="2">
    <source>
        <dbReference type="PROSITE" id="PS50878"/>
    </source>
</evidence>
<feature type="region of interest" description="Disordered" evidence="1">
    <location>
        <begin position="81"/>
        <end position="104"/>
    </location>
</feature>
<dbReference type="Proteomes" id="UP000288805">
    <property type="component" value="Unassembled WGS sequence"/>
</dbReference>
<feature type="domain" description="Reverse transcriptase" evidence="2">
    <location>
        <begin position="1273"/>
        <end position="1505"/>
    </location>
</feature>
<evidence type="ECO:0000256" key="1">
    <source>
        <dbReference type="SAM" id="MobiDB-lite"/>
    </source>
</evidence>
<dbReference type="InterPro" id="IPR036691">
    <property type="entry name" value="Endo/exonu/phosph_ase_sf"/>
</dbReference>
<dbReference type="Gene3D" id="3.60.10.10">
    <property type="entry name" value="Endonuclease/exonuclease/phosphatase"/>
    <property type="match status" value="1"/>
</dbReference>